<dbReference type="AlphaFoldDB" id="A0A7R8WTX5"/>
<sequence length="130" mass="14545">MNNYSIQSKINVNSAAYKENYEANMALVEELQKFYKDAQFQGNEKHINRAKQSVKMATNEETDDESLGGAKMHSTISGCSDFFANDEKQALSIARGIVKTFKPDQVKAPRSDFRPPRYSGDEILGLVSSN</sequence>
<name>A0A7R8WTX5_9CRUS</name>
<protein>
    <recommendedName>
        <fullName evidence="2">Acetyl-coenzyme A carboxylase carboxyl transferase subunit beta domain-containing protein</fullName>
    </recommendedName>
</protein>
<feature type="region of interest" description="Disordered" evidence="1">
    <location>
        <begin position="52"/>
        <end position="71"/>
    </location>
</feature>
<evidence type="ECO:0000256" key="1">
    <source>
        <dbReference type="SAM" id="MobiDB-lite"/>
    </source>
</evidence>
<evidence type="ECO:0000259" key="2">
    <source>
        <dbReference type="Pfam" id="PF01039"/>
    </source>
</evidence>
<organism evidence="3">
    <name type="scientific">Cyprideis torosa</name>
    <dbReference type="NCBI Taxonomy" id="163714"/>
    <lineage>
        <taxon>Eukaryota</taxon>
        <taxon>Metazoa</taxon>
        <taxon>Ecdysozoa</taxon>
        <taxon>Arthropoda</taxon>
        <taxon>Crustacea</taxon>
        <taxon>Oligostraca</taxon>
        <taxon>Ostracoda</taxon>
        <taxon>Podocopa</taxon>
        <taxon>Podocopida</taxon>
        <taxon>Cytherocopina</taxon>
        <taxon>Cytheroidea</taxon>
        <taxon>Cytherideidae</taxon>
        <taxon>Cyprideis</taxon>
    </lineage>
</organism>
<feature type="domain" description="Acetyl-coenzyme A carboxylase carboxyl transferase subunit beta" evidence="2">
    <location>
        <begin position="51"/>
        <end position="124"/>
    </location>
</feature>
<dbReference type="InterPro" id="IPR034733">
    <property type="entry name" value="AcCoA_carboxyl_beta"/>
</dbReference>
<feature type="non-terminal residue" evidence="3">
    <location>
        <position position="130"/>
    </location>
</feature>
<dbReference type="PANTHER" id="PTHR22855">
    <property type="entry name" value="ACETYL, PROPIONYL, PYRUVATE, AND GLUTACONYL CARBOXYLASE-RELATED"/>
    <property type="match status" value="1"/>
</dbReference>
<evidence type="ECO:0000313" key="3">
    <source>
        <dbReference type="EMBL" id="CAD7236768.1"/>
    </source>
</evidence>
<dbReference type="EMBL" id="OB681785">
    <property type="protein sequence ID" value="CAD7236768.1"/>
    <property type="molecule type" value="Genomic_DNA"/>
</dbReference>
<accession>A0A7R8WTX5</accession>
<dbReference type="InterPro" id="IPR045190">
    <property type="entry name" value="MCCB/AccD1-like"/>
</dbReference>
<reference evidence="3" key="1">
    <citation type="submission" date="2020-11" db="EMBL/GenBank/DDBJ databases">
        <authorList>
            <person name="Tran Van P."/>
        </authorList>
    </citation>
    <scope>NUCLEOTIDE SEQUENCE</scope>
</reference>
<dbReference type="Gene3D" id="3.90.226.10">
    <property type="entry name" value="2-enoyl-CoA Hydratase, Chain A, domain 1"/>
    <property type="match status" value="1"/>
</dbReference>
<gene>
    <name evidence="3" type="ORF">CTOB1V02_LOCUS14583</name>
</gene>
<dbReference type="Pfam" id="PF01039">
    <property type="entry name" value="Carboxyl_trans"/>
    <property type="match status" value="1"/>
</dbReference>
<proteinExistence type="predicted"/>